<dbReference type="PANTHER" id="PTHR12459:SF15">
    <property type="entry name" value="TRANSMEMBRANE PROTEIN 135"/>
    <property type="match status" value="1"/>
</dbReference>
<dbReference type="PANTHER" id="PTHR12459">
    <property type="entry name" value="TRANSMEMBRANE PROTEIN 135-RELATED"/>
    <property type="match status" value="1"/>
</dbReference>
<comment type="caution">
    <text evidence="2">The sequence shown here is derived from an EMBL/GenBank/DDBJ whole genome shotgun (WGS) entry which is preliminary data.</text>
</comment>
<dbReference type="Proteomes" id="UP001234581">
    <property type="component" value="Unassembled WGS sequence"/>
</dbReference>
<evidence type="ECO:0000313" key="3">
    <source>
        <dbReference type="Proteomes" id="UP001234581"/>
    </source>
</evidence>
<accession>A0AAD7UV45</accession>
<proteinExistence type="predicted"/>
<dbReference type="InterPro" id="IPR026749">
    <property type="entry name" value="Tmem135"/>
</dbReference>
<reference evidence="2 3" key="1">
    <citation type="submission" date="2023-03" db="EMBL/GenBank/DDBJ databases">
        <title>Genome sequence of Lichtheimia ornata CBS 291.66.</title>
        <authorList>
            <person name="Mohabir J.T."/>
            <person name="Shea T.P."/>
            <person name="Kurbessoian T."/>
            <person name="Berby B."/>
            <person name="Fontaine J."/>
            <person name="Livny J."/>
            <person name="Gnirke A."/>
            <person name="Stajich J.E."/>
            <person name="Cuomo C.A."/>
        </authorList>
    </citation>
    <scope>NUCLEOTIDE SEQUENCE [LARGE SCALE GENOMIC DNA]</scope>
    <source>
        <strain evidence="2">CBS 291.66</strain>
    </source>
</reference>
<protein>
    <recommendedName>
        <fullName evidence="4">Transmembrane protein 135 N-terminal domain-containing protein</fullName>
    </recommendedName>
</protein>
<dbReference type="GeneID" id="83218726"/>
<evidence type="ECO:0008006" key="4">
    <source>
        <dbReference type="Google" id="ProtNLM"/>
    </source>
</evidence>
<feature type="transmembrane region" description="Helical" evidence="1">
    <location>
        <begin position="89"/>
        <end position="111"/>
    </location>
</feature>
<dbReference type="EMBL" id="JARTCD010000087">
    <property type="protein sequence ID" value="KAJ8653025.1"/>
    <property type="molecule type" value="Genomic_DNA"/>
</dbReference>
<keyword evidence="3" id="KW-1185">Reference proteome</keyword>
<evidence type="ECO:0000313" key="2">
    <source>
        <dbReference type="EMBL" id="KAJ8653025.1"/>
    </source>
</evidence>
<keyword evidence="1" id="KW-0812">Transmembrane</keyword>
<gene>
    <name evidence="2" type="ORF">O0I10_011325</name>
</gene>
<organism evidence="2 3">
    <name type="scientific">Lichtheimia ornata</name>
    <dbReference type="NCBI Taxonomy" id="688661"/>
    <lineage>
        <taxon>Eukaryota</taxon>
        <taxon>Fungi</taxon>
        <taxon>Fungi incertae sedis</taxon>
        <taxon>Mucoromycota</taxon>
        <taxon>Mucoromycotina</taxon>
        <taxon>Mucoromycetes</taxon>
        <taxon>Mucorales</taxon>
        <taxon>Lichtheimiaceae</taxon>
        <taxon>Lichtheimia</taxon>
    </lineage>
</organism>
<keyword evidence="1" id="KW-0472">Membrane</keyword>
<name>A0AAD7UV45_9FUNG</name>
<dbReference type="AlphaFoldDB" id="A0AAD7UV45"/>
<evidence type="ECO:0000256" key="1">
    <source>
        <dbReference type="SAM" id="Phobius"/>
    </source>
</evidence>
<dbReference type="RefSeq" id="XP_058337939.1">
    <property type="nucleotide sequence ID" value="XM_058491294.1"/>
</dbReference>
<keyword evidence="1" id="KW-1133">Transmembrane helix</keyword>
<sequence>MADVRVPVSYYENFLESLARIVSKLLTDRETEAVLSSIRSFQDKLHRMSSQNLLRLQMEASEDSQGGKASPHQCKHEGKTCSQNCTRGFLKAFAVGFGVKYLIAILPALLMGKVFKRPSILWRAADRDTARFALFLSTFLGSYKGINCLLRRHGSLSERVNSFIAGAIAGMALMIDRDKRRRQSIMLYLLTRSIQFTGAWLMKQWAIHRHEKKKDHDTPPPPPQAKGWDDHIAGFMQRWAGVGVMMLASSELMYALLFHQDTMPKSYYSFLLTHAGWRSYVGKMAAPLSVSIGETINGFASDPKMSIRMPPNTTSREFIATHVSPSIASVIPPGIRHHYIMCALQHPLEASCTHDKINLFRGEFARAFKLYFPLNVIMTAVFRSGQIVTQPSVVLRKFLRSCLQSTIFLAMYVTMGLASPCAMRPILGKERPWMYLVPGAVGGAMTFIEAPGRQLELGMYCLPRALESWWNILVKSGYARNLPFGDVALFMLATGTLMTMYQNDKDTISPHYLSVMTRFFGNN</sequence>